<feature type="transmembrane region" description="Helical" evidence="1">
    <location>
        <begin position="554"/>
        <end position="571"/>
    </location>
</feature>
<keyword evidence="1" id="KW-0472">Membrane</keyword>
<protein>
    <submittedName>
        <fullName evidence="2">Uncharacterized protein</fullName>
    </submittedName>
</protein>
<keyword evidence="3" id="KW-1185">Reference proteome</keyword>
<feature type="transmembrane region" description="Helical" evidence="1">
    <location>
        <begin position="583"/>
        <end position="607"/>
    </location>
</feature>
<feature type="transmembrane region" description="Helical" evidence="1">
    <location>
        <begin position="703"/>
        <end position="729"/>
    </location>
</feature>
<sequence>MLHCGVVSPGSVDLFVPFVVGCFLLPAWTIWGIGSLLVWCEVCYFSVCSIVPRLVPWRLFCGVILVFGLSIGRDGCNISGSGCLAVGLGIARDQAVTFISQRALRRLLALKATTLVSRSRCLLVCVPRVRSISVKVTHQLSHSPESPTCVTRGLEAVSLAGDLSELLRRRRGRRRVLVEDVTGILSRPQFRGLKLGRRLFLLFSFLSSSLLLSEIGCRDTRQKATSNLSLSGSDRLVVAFPSAFRFQFSIVAEDGSCPSWALPSDEEHDGSIRRVLNLKATPVVSLSGCDRIHVALFLRVAMGSSSPSSLEAYTWSSRLGGDRLEATHLWSLSGCLVSSCGLCLGWPTALLGVSGRDAVHACACWACLGYKPALPVSVVVAPPVLFRPVGYACGPSTLWRSEVAVPVCSVSFFVLLLPHVFDSAGSAGVVFGLTQVVAKSSFTSALLEFLLLWLARPVGGGTTFGGPWRGSGRWLAFQQGLSVLLLLLGESAASVVVVSLVLQLGSCSWSSSLLVLVEVRLPQNCVVLISGCCGVDLWVEASVVWLVAIALPRGLKYAAVVLAVVFWWVFPERRLGGSGGDRLLAFWVEVPPASSLVFVLLVAALSLCGDELSLFPIGLSMLQSTWVLSVKDREVGFISCALWALPNGGLVSAMGVWLVVLLWKCQSHLVVFPCVWKIFVVRVSFPCLPLVARGGGAGRAVGAVSCTVVTFMVKVPTLVLSGVFLVGLMRAAPVELLTSAYVLYAIVVCPVRCRMSGASFFSFLSFLLPSSSLRWGGFSPLFLRWLGRGGVTGELVAERRVARRRRPKLRECPFGFGSLFRIHVAFFLRVRTGSLSPSGLGQYVTYRSEADTLVVVTWWRQALVWCGPASPSHYLALHWFRSRVGRSGVGPQFGRTVVVVLVVA</sequence>
<feature type="transmembrane region" description="Helical" evidence="1">
    <location>
        <begin position="475"/>
        <end position="504"/>
    </location>
</feature>
<proteinExistence type="predicted"/>
<dbReference type="AlphaFoldDB" id="A0A843W8N8"/>
<accession>A0A843W8N8</accession>
<keyword evidence="1" id="KW-1133">Transmembrane helix</keyword>
<comment type="caution">
    <text evidence="2">The sequence shown here is derived from an EMBL/GenBank/DDBJ whole genome shotgun (WGS) entry which is preliminary data.</text>
</comment>
<feature type="transmembrane region" description="Helical" evidence="1">
    <location>
        <begin position="12"/>
        <end position="34"/>
    </location>
</feature>
<evidence type="ECO:0000313" key="3">
    <source>
        <dbReference type="Proteomes" id="UP000652761"/>
    </source>
</evidence>
<feature type="transmembrane region" description="Helical" evidence="1">
    <location>
        <begin position="642"/>
        <end position="663"/>
    </location>
</feature>
<evidence type="ECO:0000313" key="2">
    <source>
        <dbReference type="EMBL" id="MQM03318.1"/>
    </source>
</evidence>
<dbReference type="EMBL" id="NMUH01003011">
    <property type="protein sequence ID" value="MQM03318.1"/>
    <property type="molecule type" value="Genomic_DNA"/>
</dbReference>
<keyword evidence="1" id="KW-0812">Transmembrane</keyword>
<organism evidence="2 3">
    <name type="scientific">Colocasia esculenta</name>
    <name type="common">Wild taro</name>
    <name type="synonym">Arum esculentum</name>
    <dbReference type="NCBI Taxonomy" id="4460"/>
    <lineage>
        <taxon>Eukaryota</taxon>
        <taxon>Viridiplantae</taxon>
        <taxon>Streptophyta</taxon>
        <taxon>Embryophyta</taxon>
        <taxon>Tracheophyta</taxon>
        <taxon>Spermatophyta</taxon>
        <taxon>Magnoliopsida</taxon>
        <taxon>Liliopsida</taxon>
        <taxon>Araceae</taxon>
        <taxon>Aroideae</taxon>
        <taxon>Colocasieae</taxon>
        <taxon>Colocasia</taxon>
    </lineage>
</organism>
<dbReference type="Proteomes" id="UP000652761">
    <property type="component" value="Unassembled WGS sequence"/>
</dbReference>
<feature type="transmembrane region" description="Helical" evidence="1">
    <location>
        <begin position="741"/>
        <end position="768"/>
    </location>
</feature>
<gene>
    <name evidence="2" type="ORF">Taro_036097</name>
</gene>
<name>A0A843W8N8_COLES</name>
<feature type="transmembrane region" description="Helical" evidence="1">
    <location>
        <begin position="669"/>
        <end position="691"/>
    </location>
</feature>
<evidence type="ECO:0000256" key="1">
    <source>
        <dbReference type="SAM" id="Phobius"/>
    </source>
</evidence>
<reference evidence="2" key="1">
    <citation type="submission" date="2017-07" db="EMBL/GenBank/DDBJ databases">
        <title>Taro Niue Genome Assembly and Annotation.</title>
        <authorList>
            <person name="Atibalentja N."/>
            <person name="Keating K."/>
            <person name="Fields C.J."/>
        </authorList>
    </citation>
    <scope>NUCLEOTIDE SEQUENCE</scope>
    <source>
        <strain evidence="2">Niue_2</strain>
        <tissue evidence="2">Leaf</tissue>
    </source>
</reference>